<evidence type="ECO:0000313" key="1">
    <source>
        <dbReference type="EMBL" id="GIX86911.1"/>
    </source>
</evidence>
<reference evidence="1 2" key="1">
    <citation type="submission" date="2021-06" db="EMBL/GenBank/DDBJ databases">
        <title>Caerostris extrusa draft genome.</title>
        <authorList>
            <person name="Kono N."/>
            <person name="Arakawa K."/>
        </authorList>
    </citation>
    <scope>NUCLEOTIDE SEQUENCE [LARGE SCALE GENOMIC DNA]</scope>
</reference>
<name>A0AAV4NQ61_CAEEX</name>
<dbReference type="EMBL" id="BPLR01003627">
    <property type="protein sequence ID" value="GIX86911.1"/>
    <property type="molecule type" value="Genomic_DNA"/>
</dbReference>
<dbReference type="AlphaFoldDB" id="A0AAV4NQ61"/>
<accession>A0AAV4NQ61</accession>
<organism evidence="1 2">
    <name type="scientific">Caerostris extrusa</name>
    <name type="common">Bark spider</name>
    <name type="synonym">Caerostris bankana</name>
    <dbReference type="NCBI Taxonomy" id="172846"/>
    <lineage>
        <taxon>Eukaryota</taxon>
        <taxon>Metazoa</taxon>
        <taxon>Ecdysozoa</taxon>
        <taxon>Arthropoda</taxon>
        <taxon>Chelicerata</taxon>
        <taxon>Arachnida</taxon>
        <taxon>Araneae</taxon>
        <taxon>Araneomorphae</taxon>
        <taxon>Entelegynae</taxon>
        <taxon>Araneoidea</taxon>
        <taxon>Araneidae</taxon>
        <taxon>Caerostris</taxon>
    </lineage>
</organism>
<evidence type="ECO:0000313" key="2">
    <source>
        <dbReference type="Proteomes" id="UP001054945"/>
    </source>
</evidence>
<protein>
    <submittedName>
        <fullName evidence="1">Uncharacterized protein</fullName>
    </submittedName>
</protein>
<comment type="caution">
    <text evidence="1">The sequence shown here is derived from an EMBL/GenBank/DDBJ whole genome shotgun (WGS) entry which is preliminary data.</text>
</comment>
<dbReference type="Proteomes" id="UP001054945">
    <property type="component" value="Unassembled WGS sequence"/>
</dbReference>
<sequence>MPPIRPPAAAIIGAYSDFLPKSAKLEALQPGQPDCCQLISQLQGTSVLHTRWTSSGHQPSGVSLVHHLNCEGTKIVSEPIIAENTAKPDTVRDSFILFDSNNILQCTT</sequence>
<keyword evidence="2" id="KW-1185">Reference proteome</keyword>
<proteinExistence type="predicted"/>
<gene>
    <name evidence="1" type="ORF">CEXT_649181</name>
</gene>